<gene>
    <name evidence="2" type="ORF">KALB_4883</name>
</gene>
<organism evidence="2 3">
    <name type="scientific">Kutzneria albida DSM 43870</name>
    <dbReference type="NCBI Taxonomy" id="1449976"/>
    <lineage>
        <taxon>Bacteria</taxon>
        <taxon>Bacillati</taxon>
        <taxon>Actinomycetota</taxon>
        <taxon>Actinomycetes</taxon>
        <taxon>Pseudonocardiales</taxon>
        <taxon>Pseudonocardiaceae</taxon>
        <taxon>Kutzneria</taxon>
    </lineage>
</organism>
<evidence type="ECO:0000313" key="2">
    <source>
        <dbReference type="EMBL" id="AHH98245.1"/>
    </source>
</evidence>
<evidence type="ECO:0000256" key="1">
    <source>
        <dbReference type="SAM" id="MobiDB-lite"/>
    </source>
</evidence>
<dbReference type="EMBL" id="CP007155">
    <property type="protein sequence ID" value="AHH98245.1"/>
    <property type="molecule type" value="Genomic_DNA"/>
</dbReference>
<dbReference type="STRING" id="1449976.KALB_4883"/>
<dbReference type="RefSeq" id="WP_158510794.1">
    <property type="nucleotide sequence ID" value="NZ_CP007155.1"/>
</dbReference>
<proteinExistence type="predicted"/>
<dbReference type="AlphaFoldDB" id="W5WBW7"/>
<sequence length="46" mass="5205">MSNETVWDMQDQFDNATTDQEREQVRQKIADAGFSGVAKTIGRSKN</sequence>
<accession>W5WBW7</accession>
<dbReference type="Proteomes" id="UP000019225">
    <property type="component" value="Chromosome"/>
</dbReference>
<feature type="region of interest" description="Disordered" evidence="1">
    <location>
        <begin position="1"/>
        <end position="22"/>
    </location>
</feature>
<dbReference type="HOGENOM" id="CLU_3184903_0_0_11"/>
<protein>
    <submittedName>
        <fullName evidence="2">Uncharacterized protein</fullName>
    </submittedName>
</protein>
<keyword evidence="3" id="KW-1185">Reference proteome</keyword>
<dbReference type="KEGG" id="kal:KALB_4883"/>
<name>W5WBW7_9PSEU</name>
<evidence type="ECO:0000313" key="3">
    <source>
        <dbReference type="Proteomes" id="UP000019225"/>
    </source>
</evidence>
<reference evidence="2 3" key="1">
    <citation type="journal article" date="2014" name="BMC Genomics">
        <title>Complete genome sequence of producer of the glycopeptide antibiotic Aculeximycin Kutzneria albida DSM 43870T, a representative of minor genus of Pseudonocardiaceae.</title>
        <authorList>
            <person name="Rebets Y."/>
            <person name="Tokovenko B."/>
            <person name="Lushchyk I."/>
            <person name="Ruckert C."/>
            <person name="Zaburannyi N."/>
            <person name="Bechthold A."/>
            <person name="Kalinowski J."/>
            <person name="Luzhetskyy A."/>
        </authorList>
    </citation>
    <scope>NUCLEOTIDE SEQUENCE [LARGE SCALE GENOMIC DNA]</scope>
    <source>
        <strain evidence="2">DSM 43870</strain>
    </source>
</reference>